<keyword evidence="1" id="KW-1133">Transmembrane helix</keyword>
<dbReference type="WBParaSite" id="mrna-Wban_03481">
    <property type="protein sequence ID" value="mrna-Wban_03481"/>
    <property type="gene ID" value="Wban_03481"/>
</dbReference>
<feature type="transmembrane region" description="Helical" evidence="1">
    <location>
        <begin position="20"/>
        <end position="40"/>
    </location>
</feature>
<sequence length="68" mass="7920">MDYTNQRIHLWDYFSAPIALIWFLTTSWLFAVIISQYMLVPLDQSVIQPPFGGPCRETVTSKKRLIMA</sequence>
<evidence type="ECO:0000313" key="2">
    <source>
        <dbReference type="Proteomes" id="UP000093561"/>
    </source>
</evidence>
<organism evidence="2 3">
    <name type="scientific">Wuchereria bancrofti</name>
    <dbReference type="NCBI Taxonomy" id="6293"/>
    <lineage>
        <taxon>Eukaryota</taxon>
        <taxon>Metazoa</taxon>
        <taxon>Ecdysozoa</taxon>
        <taxon>Nematoda</taxon>
        <taxon>Chromadorea</taxon>
        <taxon>Rhabditida</taxon>
        <taxon>Spirurina</taxon>
        <taxon>Spiruromorpha</taxon>
        <taxon>Filarioidea</taxon>
        <taxon>Onchocercidae</taxon>
        <taxon>Wuchereria</taxon>
    </lineage>
</organism>
<proteinExistence type="predicted"/>
<keyword evidence="1" id="KW-0472">Membrane</keyword>
<accession>A0AAF5RUJ4</accession>
<reference evidence="2" key="2">
    <citation type="journal article" date="2016" name="Mol. Ecol.">
        <title>Population genomics of the filarial nematode parasite Wuchereria bancrofti from mosquitoes.</title>
        <authorList>
            <person name="Small S.T."/>
            <person name="Reimer L.J."/>
            <person name="Tisch D.J."/>
            <person name="King C.L."/>
            <person name="Christensen B.M."/>
            <person name="Siba P.M."/>
            <person name="Kazura J.W."/>
            <person name="Serre D."/>
            <person name="Zimmerman P.A."/>
        </authorList>
    </citation>
    <scope>NUCLEOTIDE SEQUENCE</scope>
    <source>
        <strain evidence="2">pt0022</strain>
    </source>
</reference>
<dbReference type="AlphaFoldDB" id="A0AAF5RUJ4"/>
<reference evidence="2" key="1">
    <citation type="submission" date="2015-03" db="EMBL/GenBank/DDBJ databases">
        <title>Wuchereria bancrofti Genome Sequencing Papua New Guinea Strain.</title>
        <authorList>
            <person name="Small S.T."/>
            <person name="Serre D."/>
            <person name="Zimmerman P.A."/>
        </authorList>
    </citation>
    <scope>NUCLEOTIDE SEQUENCE [LARGE SCALE GENOMIC DNA]</scope>
    <source>
        <strain evidence="2">pt0022</strain>
    </source>
</reference>
<reference evidence="3" key="3">
    <citation type="submission" date="2024-02" db="UniProtKB">
        <authorList>
            <consortium name="WormBaseParasite"/>
        </authorList>
    </citation>
    <scope>IDENTIFICATION</scope>
    <source>
        <strain evidence="3">pt0022</strain>
    </source>
</reference>
<evidence type="ECO:0000256" key="1">
    <source>
        <dbReference type="SAM" id="Phobius"/>
    </source>
</evidence>
<name>A0AAF5RUJ4_WUCBA</name>
<evidence type="ECO:0000313" key="3">
    <source>
        <dbReference type="WBParaSite" id="mrna-Wban_03481"/>
    </source>
</evidence>
<dbReference type="Proteomes" id="UP000093561">
    <property type="component" value="Unassembled WGS sequence"/>
</dbReference>
<keyword evidence="1" id="KW-0812">Transmembrane</keyword>
<protein>
    <submittedName>
        <fullName evidence="3">Uncharacterized protein</fullName>
    </submittedName>
</protein>